<dbReference type="SMART" id="SM00388">
    <property type="entry name" value="HisKA"/>
    <property type="match status" value="1"/>
</dbReference>
<keyword evidence="4" id="KW-0597">Phosphoprotein</keyword>
<evidence type="ECO:0000256" key="6">
    <source>
        <dbReference type="ARBA" id="ARBA00022741"/>
    </source>
</evidence>
<dbReference type="Gene3D" id="1.10.287.130">
    <property type="match status" value="1"/>
</dbReference>
<keyword evidence="6" id="KW-0547">Nucleotide-binding</keyword>
<comment type="subcellular location">
    <subcellularLocation>
        <location evidence="2">Cell membrane</location>
        <topology evidence="2">Multi-pass membrane protein</topology>
    </subcellularLocation>
</comment>
<dbReference type="GO" id="GO:0005524">
    <property type="term" value="F:ATP binding"/>
    <property type="evidence" value="ECO:0007669"/>
    <property type="project" value="UniProtKB-KW"/>
</dbReference>
<dbReference type="GO" id="GO:0000155">
    <property type="term" value="F:phosphorelay sensor kinase activity"/>
    <property type="evidence" value="ECO:0007669"/>
    <property type="project" value="InterPro"/>
</dbReference>
<keyword evidence="13" id="KW-1185">Reference proteome</keyword>
<name>A0A168N6Z0_9BACL</name>
<dbReference type="PANTHER" id="PTHR43711">
    <property type="entry name" value="TWO-COMPONENT HISTIDINE KINASE"/>
    <property type="match status" value="1"/>
</dbReference>
<gene>
    <name evidence="12" type="ORF">PGLA_04230</name>
</gene>
<dbReference type="Pfam" id="PF00512">
    <property type="entry name" value="HisKA"/>
    <property type="match status" value="1"/>
</dbReference>
<dbReference type="STRING" id="494026.PGLA_04230"/>
<dbReference type="AlphaFoldDB" id="A0A168N6Z0"/>
<feature type="transmembrane region" description="Helical" evidence="10">
    <location>
        <begin position="259"/>
        <end position="280"/>
    </location>
</feature>
<dbReference type="InterPro" id="IPR005467">
    <property type="entry name" value="His_kinase_dom"/>
</dbReference>
<feature type="transmembrane region" description="Helical" evidence="10">
    <location>
        <begin position="15"/>
        <end position="34"/>
    </location>
</feature>
<dbReference type="EMBL" id="LVJH01000003">
    <property type="protein sequence ID" value="OAB45465.1"/>
    <property type="molecule type" value="Genomic_DNA"/>
</dbReference>
<evidence type="ECO:0000256" key="7">
    <source>
        <dbReference type="ARBA" id="ARBA00022777"/>
    </source>
</evidence>
<dbReference type="EC" id="2.7.13.3" evidence="3"/>
<evidence type="ECO:0000313" key="12">
    <source>
        <dbReference type="EMBL" id="OAB45465.1"/>
    </source>
</evidence>
<keyword evidence="9" id="KW-0902">Two-component regulatory system</keyword>
<evidence type="ECO:0000256" key="3">
    <source>
        <dbReference type="ARBA" id="ARBA00012438"/>
    </source>
</evidence>
<protein>
    <recommendedName>
        <fullName evidence="3">histidine kinase</fullName>
        <ecNumber evidence="3">2.7.13.3</ecNumber>
    </recommendedName>
</protein>
<keyword evidence="10" id="KW-1133">Transmembrane helix</keyword>
<evidence type="ECO:0000256" key="8">
    <source>
        <dbReference type="ARBA" id="ARBA00022840"/>
    </source>
</evidence>
<evidence type="ECO:0000256" key="10">
    <source>
        <dbReference type="SAM" id="Phobius"/>
    </source>
</evidence>
<sequence length="578" mass="66713">MKIQRRMAFHFTYQLIVYSILVFISMTILFLVLINKITNEELKRNLPVAALDSVISETYYQNDTLKFPSYWSKFIKEKNMWLQVLGSKGDVIYEVNTDSDQPTAYSVTQLLTLQETGKYNHYFVNMKLDNSYESPLLFLLGFENPRQEQLALWYDSYQENGIVAEGYKETLLKELQETNSYLTIVNLEGESIQTIGKPSSSMDSYEPLEILSMKQAPGNFDTNVVVYQSDKNAMTWIVHTPNQPGSFNDQPILKEFINIFIWVGGSILVLSLAISIWHGYRYAQPLILFTGWFERMGKGLYAEVLTPKDRRRVFRKNGKLRIRYRLYREVIQSFYQMAEQLAQTEKDRFQLEKTREEWMSGISHDLRTPLSTIQGYGYILESSPAVWSQEELQEMGKMIREKGDYMLDLITDFSHIYQLKQGAIFMDQHDIELGELTRRSVLKYVNDVTLANVEFQYEGDDQSVPVIGNEKWLQRLMDNLLSNAVKHNSSGVTITVVCGMLNDEAFIQVSDNGRGMDEETMGKLFERYYRGTNTEETTAGSGLGMSIAKMIVEAHLGRIEIRSTIGRGTTIFVYLPTK</sequence>
<dbReference type="SUPFAM" id="SSF55874">
    <property type="entry name" value="ATPase domain of HSP90 chaperone/DNA topoisomerase II/histidine kinase"/>
    <property type="match status" value="1"/>
</dbReference>
<keyword evidence="10" id="KW-0472">Membrane</keyword>
<comment type="catalytic activity">
    <reaction evidence="1">
        <text>ATP + protein L-histidine = ADP + protein N-phospho-L-histidine.</text>
        <dbReference type="EC" id="2.7.13.3"/>
    </reaction>
</comment>
<evidence type="ECO:0000256" key="1">
    <source>
        <dbReference type="ARBA" id="ARBA00000085"/>
    </source>
</evidence>
<dbReference type="PANTHER" id="PTHR43711:SF1">
    <property type="entry name" value="HISTIDINE KINASE 1"/>
    <property type="match status" value="1"/>
</dbReference>
<dbReference type="GO" id="GO:0005886">
    <property type="term" value="C:plasma membrane"/>
    <property type="evidence" value="ECO:0007669"/>
    <property type="project" value="UniProtKB-SubCell"/>
</dbReference>
<dbReference type="PROSITE" id="PS50109">
    <property type="entry name" value="HIS_KIN"/>
    <property type="match status" value="1"/>
</dbReference>
<dbReference type="Pfam" id="PF02518">
    <property type="entry name" value="HATPase_c"/>
    <property type="match status" value="1"/>
</dbReference>
<reference evidence="12 13" key="1">
    <citation type="submission" date="2016-03" db="EMBL/GenBank/DDBJ databases">
        <title>Draft genome sequence of Paenibacillus glacialis DSM 22343.</title>
        <authorList>
            <person name="Shin S.-K."/>
            <person name="Yi H."/>
        </authorList>
    </citation>
    <scope>NUCLEOTIDE SEQUENCE [LARGE SCALE GENOMIC DNA]</scope>
    <source>
        <strain evidence="12 13">DSM 22343</strain>
    </source>
</reference>
<dbReference type="CDD" id="cd00082">
    <property type="entry name" value="HisKA"/>
    <property type="match status" value="1"/>
</dbReference>
<dbReference type="PRINTS" id="PR00344">
    <property type="entry name" value="BCTRLSENSOR"/>
</dbReference>
<dbReference type="SMART" id="SM00387">
    <property type="entry name" value="HATPase_c"/>
    <property type="match status" value="1"/>
</dbReference>
<evidence type="ECO:0000256" key="2">
    <source>
        <dbReference type="ARBA" id="ARBA00004651"/>
    </source>
</evidence>
<feature type="domain" description="Histidine kinase" evidence="11">
    <location>
        <begin position="361"/>
        <end position="578"/>
    </location>
</feature>
<evidence type="ECO:0000256" key="5">
    <source>
        <dbReference type="ARBA" id="ARBA00022679"/>
    </source>
</evidence>
<dbReference type="CDD" id="cd00075">
    <property type="entry name" value="HATPase"/>
    <property type="match status" value="1"/>
</dbReference>
<keyword evidence="7 12" id="KW-0418">Kinase</keyword>
<dbReference type="OrthoDB" id="368131at2"/>
<dbReference type="FunFam" id="3.30.565.10:FF:000006">
    <property type="entry name" value="Sensor histidine kinase WalK"/>
    <property type="match status" value="1"/>
</dbReference>
<evidence type="ECO:0000256" key="9">
    <source>
        <dbReference type="ARBA" id="ARBA00023012"/>
    </source>
</evidence>
<dbReference type="InterPro" id="IPR004358">
    <property type="entry name" value="Sig_transdc_His_kin-like_C"/>
</dbReference>
<comment type="caution">
    <text evidence="12">The sequence shown here is derived from an EMBL/GenBank/DDBJ whole genome shotgun (WGS) entry which is preliminary data.</text>
</comment>
<keyword evidence="10" id="KW-0812">Transmembrane</keyword>
<dbReference type="Proteomes" id="UP000076967">
    <property type="component" value="Unassembled WGS sequence"/>
</dbReference>
<evidence type="ECO:0000313" key="13">
    <source>
        <dbReference type="Proteomes" id="UP000076967"/>
    </source>
</evidence>
<dbReference type="InterPro" id="IPR036890">
    <property type="entry name" value="HATPase_C_sf"/>
</dbReference>
<dbReference type="InterPro" id="IPR050736">
    <property type="entry name" value="Sensor_HK_Regulatory"/>
</dbReference>
<organism evidence="12 13">
    <name type="scientific">Paenibacillus glacialis</name>
    <dbReference type="NCBI Taxonomy" id="494026"/>
    <lineage>
        <taxon>Bacteria</taxon>
        <taxon>Bacillati</taxon>
        <taxon>Bacillota</taxon>
        <taxon>Bacilli</taxon>
        <taxon>Bacillales</taxon>
        <taxon>Paenibacillaceae</taxon>
        <taxon>Paenibacillus</taxon>
    </lineage>
</organism>
<dbReference type="InterPro" id="IPR003661">
    <property type="entry name" value="HisK_dim/P_dom"/>
</dbReference>
<dbReference type="Gene3D" id="3.30.565.10">
    <property type="entry name" value="Histidine kinase-like ATPase, C-terminal domain"/>
    <property type="match status" value="1"/>
</dbReference>
<dbReference type="InterPro" id="IPR003594">
    <property type="entry name" value="HATPase_dom"/>
</dbReference>
<evidence type="ECO:0000259" key="11">
    <source>
        <dbReference type="PROSITE" id="PS50109"/>
    </source>
</evidence>
<dbReference type="RefSeq" id="WP_068529164.1">
    <property type="nucleotide sequence ID" value="NZ_LVJH01000003.1"/>
</dbReference>
<dbReference type="SUPFAM" id="SSF47384">
    <property type="entry name" value="Homodimeric domain of signal transducing histidine kinase"/>
    <property type="match status" value="1"/>
</dbReference>
<accession>A0A168N6Z0</accession>
<keyword evidence="8" id="KW-0067">ATP-binding</keyword>
<evidence type="ECO:0000256" key="4">
    <source>
        <dbReference type="ARBA" id="ARBA00022553"/>
    </source>
</evidence>
<proteinExistence type="predicted"/>
<keyword evidence="5" id="KW-0808">Transferase</keyword>
<dbReference type="InterPro" id="IPR036097">
    <property type="entry name" value="HisK_dim/P_sf"/>
</dbReference>